<feature type="region of interest" description="Disordered" evidence="1">
    <location>
        <begin position="121"/>
        <end position="147"/>
    </location>
</feature>
<evidence type="ECO:0000313" key="4">
    <source>
        <dbReference type="Proteomes" id="UP000324965"/>
    </source>
</evidence>
<gene>
    <name evidence="3" type="ORF">FGF04_07265</name>
</gene>
<dbReference type="PANTHER" id="PTHR35525:SF3">
    <property type="entry name" value="BLL6575 PROTEIN"/>
    <property type="match status" value="1"/>
</dbReference>
<feature type="domain" description="Zinc finger CGNR" evidence="2">
    <location>
        <begin position="167"/>
        <end position="207"/>
    </location>
</feature>
<dbReference type="RefSeq" id="WP_149510427.1">
    <property type="nucleotide sequence ID" value="NZ_VDFC01000022.1"/>
</dbReference>
<dbReference type="OrthoDB" id="3211108at2"/>
<keyword evidence="4" id="KW-1185">Reference proteome</keyword>
<reference evidence="3 4" key="1">
    <citation type="submission" date="2019-05" db="EMBL/GenBank/DDBJ databases">
        <authorList>
            <person name="Hariharan J."/>
            <person name="Choudoir M.J."/>
            <person name="Diebold P."/>
            <person name="Panke-Buisse K."/>
            <person name="Buckley D.H."/>
        </authorList>
    </citation>
    <scope>NUCLEOTIDE SEQUENCE [LARGE SCALE GENOMIC DNA]</scope>
    <source>
        <strain evidence="3 4">SUN51</strain>
    </source>
</reference>
<protein>
    <recommendedName>
        <fullName evidence="2">Zinc finger CGNR domain-containing protein</fullName>
    </recommendedName>
</protein>
<dbReference type="Proteomes" id="UP000324965">
    <property type="component" value="Unassembled WGS sequence"/>
</dbReference>
<dbReference type="EMBL" id="VDFC01000022">
    <property type="protein sequence ID" value="KAA0940959.1"/>
    <property type="molecule type" value="Genomic_DNA"/>
</dbReference>
<evidence type="ECO:0000259" key="2">
    <source>
        <dbReference type="Pfam" id="PF11706"/>
    </source>
</evidence>
<evidence type="ECO:0000313" key="3">
    <source>
        <dbReference type="EMBL" id="KAA0940959.1"/>
    </source>
</evidence>
<dbReference type="InterPro" id="IPR023286">
    <property type="entry name" value="ABATE_dom_sf"/>
</dbReference>
<dbReference type="SUPFAM" id="SSF160904">
    <property type="entry name" value="Jann2411-like"/>
    <property type="match status" value="1"/>
</dbReference>
<dbReference type="AlphaFoldDB" id="A0A5B0BIZ1"/>
<organism evidence="3 4">
    <name type="scientific">Streptomyces apricus</name>
    <dbReference type="NCBI Taxonomy" id="1828112"/>
    <lineage>
        <taxon>Bacteria</taxon>
        <taxon>Bacillati</taxon>
        <taxon>Actinomycetota</taxon>
        <taxon>Actinomycetes</taxon>
        <taxon>Kitasatosporales</taxon>
        <taxon>Streptomycetaceae</taxon>
        <taxon>Streptomyces</taxon>
    </lineage>
</organism>
<dbReference type="Gene3D" id="1.10.3300.10">
    <property type="entry name" value="Jann2411-like domain"/>
    <property type="match status" value="1"/>
</dbReference>
<evidence type="ECO:0000256" key="1">
    <source>
        <dbReference type="SAM" id="MobiDB-lite"/>
    </source>
</evidence>
<comment type="caution">
    <text evidence="3">The sequence shown here is derived from an EMBL/GenBank/DDBJ whole genome shotgun (WGS) entry which is preliminary data.</text>
</comment>
<proteinExistence type="predicted"/>
<name>A0A5B0BIZ1_9ACTN</name>
<sequence>METSAPLLGEPLPVELMNTAWADRDGVHDALRDPGGVRAWLHAVSARTGFTAPDGPDCPDGPVDLTDDELGRFGDRLVGLRDALRRLAAEVTADPRPAAASRTRELEAAVTALNRAAGESPHWSVLSWTPGQEPSRHTRSHGEAGSAAVSALAEESIAFFAQDARNRLRACLAPGCVLYFVKNHPRREWCSAGCGNRARSARHYQRHRPGTA</sequence>
<dbReference type="Pfam" id="PF07336">
    <property type="entry name" value="ABATE"/>
    <property type="match status" value="1"/>
</dbReference>
<dbReference type="InterPro" id="IPR010852">
    <property type="entry name" value="ABATE"/>
</dbReference>
<dbReference type="PANTHER" id="PTHR35525">
    <property type="entry name" value="BLL6575 PROTEIN"/>
    <property type="match status" value="1"/>
</dbReference>
<dbReference type="Pfam" id="PF11706">
    <property type="entry name" value="zf-CGNR"/>
    <property type="match status" value="1"/>
</dbReference>
<dbReference type="InterPro" id="IPR021005">
    <property type="entry name" value="Znf_CGNR"/>
</dbReference>
<accession>A0A5B0BIZ1</accession>